<dbReference type="GO" id="GO:0008168">
    <property type="term" value="F:methyltransferase activity"/>
    <property type="evidence" value="ECO:0007669"/>
    <property type="project" value="UniProtKB-KW"/>
</dbReference>
<dbReference type="NCBIfam" id="TIGR00675">
    <property type="entry name" value="dcm"/>
    <property type="match status" value="1"/>
</dbReference>
<reference evidence="8 9" key="1">
    <citation type="submission" date="2019-07" db="EMBL/GenBank/DDBJ databases">
        <title>Whole genome shotgun sequence of Staphylococcus kloosii NBRC 109624.</title>
        <authorList>
            <person name="Hosoyama A."/>
            <person name="Uohara A."/>
            <person name="Ohji S."/>
            <person name="Ichikawa N."/>
        </authorList>
    </citation>
    <scope>NUCLEOTIDE SEQUENCE [LARGE SCALE GENOMIC DNA]</scope>
    <source>
        <strain evidence="8 9">NBRC 109624</strain>
    </source>
</reference>
<dbReference type="InterPro" id="IPR029063">
    <property type="entry name" value="SAM-dependent_MTases_sf"/>
</dbReference>
<comment type="catalytic activity">
    <reaction evidence="7">
        <text>a 2'-deoxycytidine in DNA + S-adenosyl-L-methionine = a 5-methyl-2'-deoxycytidine in DNA + S-adenosyl-L-homocysteine + H(+)</text>
        <dbReference type="Rhea" id="RHEA:13681"/>
        <dbReference type="Rhea" id="RHEA-COMP:11369"/>
        <dbReference type="Rhea" id="RHEA-COMP:11370"/>
        <dbReference type="ChEBI" id="CHEBI:15378"/>
        <dbReference type="ChEBI" id="CHEBI:57856"/>
        <dbReference type="ChEBI" id="CHEBI:59789"/>
        <dbReference type="ChEBI" id="CHEBI:85452"/>
        <dbReference type="ChEBI" id="CHEBI:85454"/>
        <dbReference type="EC" id="2.1.1.37"/>
    </reaction>
</comment>
<protein>
    <recommendedName>
        <fullName evidence="7">Cytosine-specific methyltransferase</fullName>
        <ecNumber evidence="7">2.1.1.37</ecNumber>
    </recommendedName>
</protein>
<dbReference type="PANTHER" id="PTHR46098">
    <property type="entry name" value="TRNA (CYTOSINE(38)-C(5))-METHYLTRANSFERASE"/>
    <property type="match status" value="1"/>
</dbReference>
<proteinExistence type="inferred from homology"/>
<dbReference type="Gene3D" id="3.90.120.10">
    <property type="entry name" value="DNA Methylase, subunit A, domain 2"/>
    <property type="match status" value="1"/>
</dbReference>
<evidence type="ECO:0000256" key="6">
    <source>
        <dbReference type="RuleBase" id="RU000416"/>
    </source>
</evidence>
<evidence type="ECO:0000256" key="4">
    <source>
        <dbReference type="ARBA" id="ARBA00022747"/>
    </source>
</evidence>
<evidence type="ECO:0000256" key="5">
    <source>
        <dbReference type="PROSITE-ProRule" id="PRU01016"/>
    </source>
</evidence>
<dbReference type="RefSeq" id="WP_103294775.1">
    <property type="nucleotide sequence ID" value="NZ_BKAQ01000031.1"/>
</dbReference>
<comment type="similarity">
    <text evidence="5 6">Belongs to the class I-like SAM-binding methyltransferase superfamily. C5-methyltransferase family.</text>
</comment>
<keyword evidence="4" id="KW-0680">Restriction system</keyword>
<dbReference type="Proteomes" id="UP000321040">
    <property type="component" value="Unassembled WGS sequence"/>
</dbReference>
<evidence type="ECO:0000256" key="2">
    <source>
        <dbReference type="ARBA" id="ARBA00022679"/>
    </source>
</evidence>
<evidence type="ECO:0000256" key="3">
    <source>
        <dbReference type="ARBA" id="ARBA00022691"/>
    </source>
</evidence>
<dbReference type="PANTHER" id="PTHR46098:SF1">
    <property type="entry name" value="TRNA (CYTOSINE(38)-C(5))-METHYLTRANSFERASE"/>
    <property type="match status" value="1"/>
</dbReference>
<dbReference type="PRINTS" id="PR00105">
    <property type="entry name" value="C5METTRFRASE"/>
</dbReference>
<dbReference type="Pfam" id="PF00145">
    <property type="entry name" value="DNA_methylase"/>
    <property type="match status" value="1"/>
</dbReference>
<organism evidence="8 9">
    <name type="scientific">Staphylococcus kloosii</name>
    <dbReference type="NCBI Taxonomy" id="29384"/>
    <lineage>
        <taxon>Bacteria</taxon>
        <taxon>Bacillati</taxon>
        <taxon>Bacillota</taxon>
        <taxon>Bacilli</taxon>
        <taxon>Bacillales</taxon>
        <taxon>Staphylococcaceae</taxon>
        <taxon>Staphylococcus</taxon>
    </lineage>
</organism>
<sequence>MNIVSLFSGIGGFEAGIQNSNLKSKFIFSSEIDKFAQTSYEINFNVKPQGDITKIHEFLIPDHDILTAGFPCQSFSIAGKRRGFEDTRGTLFFDIARIINWKKPQYIILENVKNLISHDNGQTVLKILRVLSDMNYTIDIKILNSKDFGTAQNRERTYIIGVLDYPEEDYDLRYITAPNQRKLKVFLNENEFKTFNFNLDNKNFKNVVLEDILEDDKKVDDKYFFNKITTEHINTFESNKDITNKDGIIKLFDIPKVLHNDNERQRRVYSSKGLAPTVLARTDSAKVLVENGRDKRIRKLTPLECFRLQGFTDEFYFNLKNNGLSDNQLYKQAGNAVTTTVITAIADKLKEIAEVKK</sequence>
<dbReference type="EMBL" id="BKAQ01000031">
    <property type="protein sequence ID" value="GEP83382.1"/>
    <property type="molecule type" value="Genomic_DNA"/>
</dbReference>
<keyword evidence="3 5" id="KW-0949">S-adenosyl-L-methionine</keyword>
<dbReference type="PROSITE" id="PS00094">
    <property type="entry name" value="C5_MTASE_1"/>
    <property type="match status" value="1"/>
</dbReference>
<keyword evidence="1 5" id="KW-0489">Methyltransferase</keyword>
<keyword evidence="2 5" id="KW-0808">Transferase</keyword>
<dbReference type="CDD" id="cd00315">
    <property type="entry name" value="Cyt_C5_DNA_methylase"/>
    <property type="match status" value="1"/>
</dbReference>
<dbReference type="GeneID" id="69906290"/>
<dbReference type="InterPro" id="IPR050750">
    <property type="entry name" value="C5-MTase"/>
</dbReference>
<dbReference type="Gene3D" id="3.40.50.150">
    <property type="entry name" value="Vaccinia Virus protein VP39"/>
    <property type="match status" value="1"/>
</dbReference>
<dbReference type="PROSITE" id="PS51679">
    <property type="entry name" value="SAM_MT_C5"/>
    <property type="match status" value="1"/>
</dbReference>
<dbReference type="GO" id="GO:0032259">
    <property type="term" value="P:methylation"/>
    <property type="evidence" value="ECO:0007669"/>
    <property type="project" value="UniProtKB-KW"/>
</dbReference>
<dbReference type="InterPro" id="IPR018117">
    <property type="entry name" value="C5_DNA_meth_AS"/>
</dbReference>
<dbReference type="EC" id="2.1.1.37" evidence="7"/>
<dbReference type="SUPFAM" id="SSF53335">
    <property type="entry name" value="S-adenosyl-L-methionine-dependent methyltransferases"/>
    <property type="match status" value="1"/>
</dbReference>
<evidence type="ECO:0000313" key="8">
    <source>
        <dbReference type="EMBL" id="GEP83382.1"/>
    </source>
</evidence>
<evidence type="ECO:0000313" key="9">
    <source>
        <dbReference type="Proteomes" id="UP000321040"/>
    </source>
</evidence>
<keyword evidence="9" id="KW-1185">Reference proteome</keyword>
<gene>
    <name evidence="8" type="ORF">SKL01_25600</name>
</gene>
<evidence type="ECO:0000256" key="7">
    <source>
        <dbReference type="RuleBase" id="RU000417"/>
    </source>
</evidence>
<evidence type="ECO:0000256" key="1">
    <source>
        <dbReference type="ARBA" id="ARBA00022603"/>
    </source>
</evidence>
<feature type="active site" evidence="5">
    <location>
        <position position="72"/>
    </location>
</feature>
<comment type="caution">
    <text evidence="8">The sequence shown here is derived from an EMBL/GenBank/DDBJ whole genome shotgun (WGS) entry which is preliminary data.</text>
</comment>
<dbReference type="InterPro" id="IPR001525">
    <property type="entry name" value="C5_MeTfrase"/>
</dbReference>
<accession>A0ABQ0XPN8</accession>
<name>A0ABQ0XPN8_9STAP</name>